<organism evidence="2 3">
    <name type="scientific">Tenacibaculum aiptasiae</name>
    <dbReference type="NCBI Taxonomy" id="426481"/>
    <lineage>
        <taxon>Bacteria</taxon>
        <taxon>Pseudomonadati</taxon>
        <taxon>Bacteroidota</taxon>
        <taxon>Flavobacteriia</taxon>
        <taxon>Flavobacteriales</taxon>
        <taxon>Flavobacteriaceae</taxon>
        <taxon>Tenacibaculum</taxon>
    </lineage>
</organism>
<reference evidence="2 3" key="1">
    <citation type="submission" date="2019-09" db="EMBL/GenBank/DDBJ databases">
        <authorList>
            <person name="Cao W.R."/>
        </authorList>
    </citation>
    <scope>NUCLEOTIDE SEQUENCE [LARGE SCALE GENOMIC DNA]</scope>
    <source>
        <strain evidence="3">a4</strain>
    </source>
</reference>
<dbReference type="SUPFAM" id="SSF52266">
    <property type="entry name" value="SGNH hydrolase"/>
    <property type="match status" value="2"/>
</dbReference>
<dbReference type="GO" id="GO:0016788">
    <property type="term" value="F:hydrolase activity, acting on ester bonds"/>
    <property type="evidence" value="ECO:0007669"/>
    <property type="project" value="UniProtKB-ARBA"/>
</dbReference>
<evidence type="ECO:0000256" key="1">
    <source>
        <dbReference type="SAM" id="SignalP"/>
    </source>
</evidence>
<gene>
    <name evidence="2" type="ORF">F7018_07565</name>
</gene>
<dbReference type="RefSeq" id="WP_150899435.1">
    <property type="nucleotide sequence ID" value="NZ_WAAU01000011.1"/>
</dbReference>
<proteinExistence type="predicted"/>
<keyword evidence="3" id="KW-1185">Reference proteome</keyword>
<evidence type="ECO:0000313" key="3">
    <source>
        <dbReference type="Proteomes" id="UP000467305"/>
    </source>
</evidence>
<comment type="caution">
    <text evidence="2">The sequence shown here is derived from an EMBL/GenBank/DDBJ whole genome shotgun (WGS) entry which is preliminary data.</text>
</comment>
<evidence type="ECO:0000313" key="2">
    <source>
        <dbReference type="EMBL" id="KAB1158954.1"/>
    </source>
</evidence>
<keyword evidence="1" id="KW-0732">Signal</keyword>
<feature type="signal peptide" evidence="1">
    <location>
        <begin position="1"/>
        <end position="19"/>
    </location>
</feature>
<feature type="chain" id="PRO_5029453608" evidence="1">
    <location>
        <begin position="20"/>
        <end position="553"/>
    </location>
</feature>
<dbReference type="EMBL" id="WAAU01000011">
    <property type="protein sequence ID" value="KAB1158954.1"/>
    <property type="molecule type" value="Genomic_DNA"/>
</dbReference>
<protein>
    <submittedName>
        <fullName evidence="2">G-D-S-L family lipolytic protein</fullName>
    </submittedName>
</protein>
<dbReference type="Gene3D" id="3.40.50.1110">
    <property type="entry name" value="SGNH hydrolase"/>
    <property type="match status" value="1"/>
</dbReference>
<name>A0A7J5AMX3_9FLAO</name>
<dbReference type="PROSITE" id="PS51257">
    <property type="entry name" value="PROKAR_LIPOPROTEIN"/>
    <property type="match status" value="1"/>
</dbReference>
<dbReference type="InterPro" id="IPR036514">
    <property type="entry name" value="SGNH_hydro_sf"/>
</dbReference>
<dbReference type="Proteomes" id="UP000467305">
    <property type="component" value="Unassembled WGS sequence"/>
</dbReference>
<sequence length="553" mass="57313">MKNTLKYTFLSALFLGVVACDVDNTLPEIKGEAENTIPLDKGTADFSKYVAVGASFTAGFTDNALFKASQENSFPNILAKKFAMVGGGTFKQPLMNDNIGGLLFGGVQNADGSFGPRLYFNGAGPVGLQATSTTEVGNIQTGPFNNMGVPGAKSYHLGVNGYGALAALPNANPYFVRMASSPTASILQDVLAQSPTFFSLSEIGGNDVLGYALAGGTGVDHNETGNVNPATYGSADITNSNVFAAAFTGTVDALTATGAKGVVANLPYITSLSHFTTVPYAPLDPTDASFAAQIPTLNNVFGAINGVFTAIGVPERAITFSTTAASPVVIKDESLDDKKADIAGALLASPTFPGFVASFGLPTDTATLQKVAGLLGNYYGQARQATEKDLLVLPSRSIIGKVNTSSVAYLVGQGLPQTLAGMFSAEGVSLPLEDKWVLTENEVAKLKSATDAYNATIKAVADAKGLAFVDFNTILQQASTTGLTFDTYNLTTTFVTGGLVSLDGVHLTGRGYALMANKMLEAIDATYGSNFTKGKDGLAKANNYPTNYSSTLP</sequence>
<accession>A0A7J5AMX3</accession>
<dbReference type="AlphaFoldDB" id="A0A7J5AMX3"/>
<dbReference type="OrthoDB" id="9764164at2"/>